<feature type="transmembrane region" description="Helical" evidence="1">
    <location>
        <begin position="7"/>
        <end position="26"/>
    </location>
</feature>
<evidence type="ECO:0000313" key="2">
    <source>
        <dbReference type="EMBL" id="NJC72064.1"/>
    </source>
</evidence>
<name>A0ABX0Y412_9ACTN</name>
<keyword evidence="1" id="KW-0472">Membrane</keyword>
<reference evidence="2 3" key="1">
    <citation type="submission" date="2020-03" db="EMBL/GenBank/DDBJ databases">
        <title>WGS of the type strain of Planosporangium spp.</title>
        <authorList>
            <person name="Thawai C."/>
        </authorList>
    </citation>
    <scope>NUCLEOTIDE SEQUENCE [LARGE SCALE GENOMIC DNA]</scope>
    <source>
        <strain evidence="2 3">TBRC 5610</strain>
    </source>
</reference>
<dbReference type="EMBL" id="JAATVY010000015">
    <property type="protein sequence ID" value="NJC72064.1"/>
    <property type="molecule type" value="Genomic_DNA"/>
</dbReference>
<dbReference type="InterPro" id="IPR036938">
    <property type="entry name" value="PAP2/HPO_sf"/>
</dbReference>
<sequence>MRVARLVTEALSPAVLVAAISIAVAWHSRSPVWGVVTAGFASAVPFLYVLRGIRQGHYDDHHVRARERRPPVILFAGASVVVGLVAMAVFHAPRDLVALVVAMLAGLALALAVTVVWKVSFHTAVSAGTVTTLALVFGPWLLLSWPVVALVGWSRVRLGDHTVAQTVVGAVLGAVAAGAVFPLVR</sequence>
<organism evidence="2 3">
    <name type="scientific">Planosporangium thailandense</name>
    <dbReference type="NCBI Taxonomy" id="765197"/>
    <lineage>
        <taxon>Bacteria</taxon>
        <taxon>Bacillati</taxon>
        <taxon>Actinomycetota</taxon>
        <taxon>Actinomycetes</taxon>
        <taxon>Micromonosporales</taxon>
        <taxon>Micromonosporaceae</taxon>
        <taxon>Planosporangium</taxon>
    </lineage>
</organism>
<feature type="transmembrane region" description="Helical" evidence="1">
    <location>
        <begin position="163"/>
        <end position="184"/>
    </location>
</feature>
<protein>
    <submittedName>
        <fullName evidence="2">Phosphatase PAP2 family protein</fullName>
    </submittedName>
</protein>
<keyword evidence="1" id="KW-1133">Transmembrane helix</keyword>
<evidence type="ECO:0000313" key="3">
    <source>
        <dbReference type="Proteomes" id="UP000722989"/>
    </source>
</evidence>
<feature type="transmembrane region" description="Helical" evidence="1">
    <location>
        <begin position="32"/>
        <end position="50"/>
    </location>
</feature>
<dbReference type="Proteomes" id="UP000722989">
    <property type="component" value="Unassembled WGS sequence"/>
</dbReference>
<keyword evidence="1" id="KW-0812">Transmembrane</keyword>
<feature type="transmembrane region" description="Helical" evidence="1">
    <location>
        <begin position="71"/>
        <end position="90"/>
    </location>
</feature>
<dbReference type="Gene3D" id="1.20.144.10">
    <property type="entry name" value="Phosphatidic acid phosphatase type 2/haloperoxidase"/>
    <property type="match status" value="1"/>
</dbReference>
<keyword evidence="3" id="KW-1185">Reference proteome</keyword>
<accession>A0ABX0Y412</accession>
<feature type="transmembrane region" description="Helical" evidence="1">
    <location>
        <begin position="124"/>
        <end position="143"/>
    </location>
</feature>
<dbReference type="SUPFAM" id="SSF48317">
    <property type="entry name" value="Acid phosphatase/Vanadium-dependent haloperoxidase"/>
    <property type="match status" value="1"/>
</dbReference>
<evidence type="ECO:0000256" key="1">
    <source>
        <dbReference type="SAM" id="Phobius"/>
    </source>
</evidence>
<proteinExistence type="predicted"/>
<feature type="transmembrane region" description="Helical" evidence="1">
    <location>
        <begin position="96"/>
        <end position="117"/>
    </location>
</feature>
<gene>
    <name evidence="2" type="ORF">HC031_20430</name>
</gene>
<comment type="caution">
    <text evidence="2">The sequence shown here is derived from an EMBL/GenBank/DDBJ whole genome shotgun (WGS) entry which is preliminary data.</text>
</comment>